<comment type="function">
    <text evidence="1 9">The alpha subunit is responsible for the aldol cleavage of indoleglycerol phosphate to indole and glyceraldehyde 3-phosphate.</text>
</comment>
<dbReference type="UniPathway" id="UPA00035">
    <property type="reaction ID" value="UER00044"/>
</dbReference>
<evidence type="ECO:0000256" key="3">
    <source>
        <dbReference type="ARBA" id="ARBA00011270"/>
    </source>
</evidence>
<dbReference type="SUPFAM" id="SSF51366">
    <property type="entry name" value="Ribulose-phoshate binding barrel"/>
    <property type="match status" value="1"/>
</dbReference>
<comment type="caution">
    <text evidence="11">The sequence shown here is derived from an EMBL/GenBank/DDBJ whole genome shotgun (WGS) entry which is preliminary data.</text>
</comment>
<dbReference type="HAMAP" id="MF_00131">
    <property type="entry name" value="Trp_synth_alpha"/>
    <property type="match status" value="1"/>
</dbReference>
<evidence type="ECO:0000256" key="2">
    <source>
        <dbReference type="ARBA" id="ARBA00004733"/>
    </source>
</evidence>
<reference evidence="11 12" key="1">
    <citation type="journal article" date="2018" name="Microbiome">
        <title>Fine metagenomic profile of the Mediterranean stratified and mixed water columns revealed by assembly and recruitment.</title>
        <authorList>
            <person name="Haro-Moreno J.M."/>
            <person name="Lopez-Perez M."/>
            <person name="De La Torre J.R."/>
            <person name="Picazo A."/>
            <person name="Camacho A."/>
            <person name="Rodriguez-Valera F."/>
        </authorList>
    </citation>
    <scope>NUCLEOTIDE SEQUENCE [LARGE SCALE GENOMIC DNA]</scope>
    <source>
        <strain evidence="11">MED-G57</strain>
    </source>
</reference>
<accession>A0A368DR97</accession>
<evidence type="ECO:0000256" key="6">
    <source>
        <dbReference type="ARBA" id="ARBA00023141"/>
    </source>
</evidence>
<evidence type="ECO:0000256" key="1">
    <source>
        <dbReference type="ARBA" id="ARBA00003365"/>
    </source>
</evidence>
<dbReference type="Gene3D" id="3.20.20.70">
    <property type="entry name" value="Aldolase class I"/>
    <property type="match status" value="1"/>
</dbReference>
<dbReference type="PANTHER" id="PTHR43406:SF1">
    <property type="entry name" value="TRYPTOPHAN SYNTHASE ALPHA CHAIN, CHLOROPLASTIC"/>
    <property type="match status" value="1"/>
</dbReference>
<dbReference type="GO" id="GO:0004834">
    <property type="term" value="F:tryptophan synthase activity"/>
    <property type="evidence" value="ECO:0007669"/>
    <property type="project" value="UniProtKB-UniRule"/>
</dbReference>
<proteinExistence type="inferred from homology"/>
<dbReference type="InterPro" id="IPR002028">
    <property type="entry name" value="Trp_synthase_suA"/>
</dbReference>
<sequence length="265" mass="29205">MQNRIDKCFNRLKNKNKKALITFLTAGDPEYELSLDIIKALPEAGADIIEIGMPFTDPMADGPIIQASSQRSLKSGHTMNKTFDLVYNFRAHNTETPIILMGYYNPIYNFGVENFLDKVKQLGVDGLIVVDLPPEEDNELCDLAIVRGISFIRLATPTTDKKRLKKVLQKTSGFLYYVSIAGITGSKKPDLSIVKDAVINIKKSTNIPIGVGFGIKSKKDIVKILDFADAVIVGSVLVNLIANDGPASDVKKQVIRKVEEFASIM</sequence>
<dbReference type="InterPro" id="IPR018204">
    <property type="entry name" value="Trp_synthase_alpha_AS"/>
</dbReference>
<dbReference type="Pfam" id="PF00290">
    <property type="entry name" value="Trp_syntA"/>
    <property type="match status" value="1"/>
</dbReference>
<comment type="catalytic activity">
    <reaction evidence="8 9">
        <text>(1S,2R)-1-C-(indol-3-yl)glycerol 3-phosphate + L-serine = D-glyceraldehyde 3-phosphate + L-tryptophan + H2O</text>
        <dbReference type="Rhea" id="RHEA:10532"/>
        <dbReference type="ChEBI" id="CHEBI:15377"/>
        <dbReference type="ChEBI" id="CHEBI:33384"/>
        <dbReference type="ChEBI" id="CHEBI:57912"/>
        <dbReference type="ChEBI" id="CHEBI:58866"/>
        <dbReference type="ChEBI" id="CHEBI:59776"/>
        <dbReference type="EC" id="4.2.1.20"/>
    </reaction>
</comment>
<comment type="similarity">
    <text evidence="9 10">Belongs to the TrpA family.</text>
</comment>
<dbReference type="PANTHER" id="PTHR43406">
    <property type="entry name" value="TRYPTOPHAN SYNTHASE, ALPHA CHAIN"/>
    <property type="match status" value="1"/>
</dbReference>
<dbReference type="InterPro" id="IPR011060">
    <property type="entry name" value="RibuloseP-bd_barrel"/>
</dbReference>
<evidence type="ECO:0000256" key="5">
    <source>
        <dbReference type="ARBA" id="ARBA00022822"/>
    </source>
</evidence>
<keyword evidence="7 9" id="KW-0456">Lyase</keyword>
<dbReference type="Proteomes" id="UP000253570">
    <property type="component" value="Unassembled WGS sequence"/>
</dbReference>
<evidence type="ECO:0000313" key="11">
    <source>
        <dbReference type="EMBL" id="RCL74368.1"/>
    </source>
</evidence>
<feature type="active site" description="Proton acceptor" evidence="9">
    <location>
        <position position="50"/>
    </location>
</feature>
<evidence type="ECO:0000256" key="8">
    <source>
        <dbReference type="ARBA" id="ARBA00049047"/>
    </source>
</evidence>
<dbReference type="AlphaFoldDB" id="A0A368DR97"/>
<dbReference type="PROSITE" id="PS00167">
    <property type="entry name" value="TRP_SYNTHASE_ALPHA"/>
    <property type="match status" value="1"/>
</dbReference>
<dbReference type="InterPro" id="IPR013785">
    <property type="entry name" value="Aldolase_TIM"/>
</dbReference>
<evidence type="ECO:0000313" key="12">
    <source>
        <dbReference type="Proteomes" id="UP000253570"/>
    </source>
</evidence>
<comment type="subunit">
    <text evidence="3 9">Tetramer of two alpha and two beta chains.</text>
</comment>
<dbReference type="EC" id="4.2.1.20" evidence="9"/>
<feature type="active site" description="Proton acceptor" evidence="9">
    <location>
        <position position="61"/>
    </location>
</feature>
<evidence type="ECO:0000256" key="9">
    <source>
        <dbReference type="HAMAP-Rule" id="MF_00131"/>
    </source>
</evidence>
<evidence type="ECO:0000256" key="4">
    <source>
        <dbReference type="ARBA" id="ARBA00022605"/>
    </source>
</evidence>
<evidence type="ECO:0000256" key="10">
    <source>
        <dbReference type="RuleBase" id="RU003662"/>
    </source>
</evidence>
<protein>
    <recommendedName>
        <fullName evidence="9">Tryptophan synthase alpha chain</fullName>
        <ecNumber evidence="9">4.2.1.20</ecNumber>
    </recommendedName>
</protein>
<evidence type="ECO:0000256" key="7">
    <source>
        <dbReference type="ARBA" id="ARBA00023239"/>
    </source>
</evidence>
<organism evidence="11 12">
    <name type="scientific">PS1 clade bacterium</name>
    <dbReference type="NCBI Taxonomy" id="2175152"/>
    <lineage>
        <taxon>Bacteria</taxon>
        <taxon>Pseudomonadati</taxon>
        <taxon>Pseudomonadota</taxon>
        <taxon>Alphaproteobacteria</taxon>
        <taxon>PS1 clade</taxon>
    </lineage>
</organism>
<gene>
    <name evidence="9" type="primary">trpA</name>
    <name evidence="11" type="ORF">DBW71_01185</name>
</gene>
<comment type="pathway">
    <text evidence="2 9">Amino-acid biosynthesis; L-tryptophan biosynthesis; L-tryptophan from chorismate: step 5/5.</text>
</comment>
<dbReference type="EMBL" id="QOQD01000002">
    <property type="protein sequence ID" value="RCL74368.1"/>
    <property type="molecule type" value="Genomic_DNA"/>
</dbReference>
<keyword evidence="6 9" id="KW-0057">Aromatic amino acid biosynthesis</keyword>
<dbReference type="FunFam" id="3.20.20.70:FF:000037">
    <property type="entry name" value="Tryptophan synthase alpha chain"/>
    <property type="match status" value="1"/>
</dbReference>
<name>A0A368DR97_9PROT</name>
<dbReference type="CDD" id="cd04724">
    <property type="entry name" value="Tryptophan_synthase_alpha"/>
    <property type="match status" value="1"/>
</dbReference>
<keyword evidence="4 9" id="KW-0028">Amino-acid biosynthesis</keyword>
<dbReference type="NCBIfam" id="TIGR00262">
    <property type="entry name" value="trpA"/>
    <property type="match status" value="1"/>
</dbReference>
<dbReference type="GO" id="GO:0005829">
    <property type="term" value="C:cytosol"/>
    <property type="evidence" value="ECO:0007669"/>
    <property type="project" value="TreeGrafter"/>
</dbReference>
<keyword evidence="5 9" id="KW-0822">Tryptophan biosynthesis</keyword>